<sequence length="174" mass="17934">MKFLIIAVILGAANASVIPIAGQIEQDIIPGIASETLVQGPSTKTRLLGPDGSQIAADAPGGRILPNEPALTVVAIPLVEAKAIVAEPIIAVPASVIAQPVVAVGRSLERSVASIPIANAVAEEGPIVTETIVSSDDPEGQYVPDNNEKLYDDGSYKEPATEETTEDGSYKGEQ</sequence>
<protein>
    <submittedName>
        <fullName evidence="3">Uncharacterized protein</fullName>
    </submittedName>
</protein>
<evidence type="ECO:0000313" key="3">
    <source>
        <dbReference type="EMBL" id="KRT85923.1"/>
    </source>
</evidence>
<dbReference type="EMBL" id="LJIG01001017">
    <property type="protein sequence ID" value="KRT85923.1"/>
    <property type="molecule type" value="Genomic_DNA"/>
</dbReference>
<comment type="caution">
    <text evidence="3">The sequence shown here is derived from an EMBL/GenBank/DDBJ whole genome shotgun (WGS) entry which is preliminary data.</text>
</comment>
<keyword evidence="2" id="KW-0732">Signal</keyword>
<evidence type="ECO:0000313" key="4">
    <source>
        <dbReference type="Proteomes" id="UP000051574"/>
    </source>
</evidence>
<evidence type="ECO:0000256" key="2">
    <source>
        <dbReference type="SAM" id="SignalP"/>
    </source>
</evidence>
<feature type="chain" id="PRO_5013357301" evidence="2">
    <location>
        <begin position="16"/>
        <end position="174"/>
    </location>
</feature>
<dbReference type="Proteomes" id="UP000051574">
    <property type="component" value="Unassembled WGS sequence"/>
</dbReference>
<reference evidence="3 4" key="1">
    <citation type="submission" date="2015-09" db="EMBL/GenBank/DDBJ databases">
        <title>Draft genome of the scarab beetle Oryctes borbonicus.</title>
        <authorList>
            <person name="Meyer J.M."/>
            <person name="Markov G.V."/>
            <person name="Baskaran P."/>
            <person name="Herrmann M."/>
            <person name="Sommer R.J."/>
            <person name="Roedelsperger C."/>
        </authorList>
    </citation>
    <scope>NUCLEOTIDE SEQUENCE [LARGE SCALE GENOMIC DNA]</scope>
    <source>
        <strain evidence="3">OB123</strain>
        <tissue evidence="3">Whole animal</tissue>
    </source>
</reference>
<keyword evidence="4" id="KW-1185">Reference proteome</keyword>
<proteinExistence type="predicted"/>
<gene>
    <name evidence="3" type="ORF">AMK59_382</name>
</gene>
<evidence type="ECO:0000256" key="1">
    <source>
        <dbReference type="SAM" id="MobiDB-lite"/>
    </source>
</evidence>
<feature type="signal peptide" evidence="2">
    <location>
        <begin position="1"/>
        <end position="15"/>
    </location>
</feature>
<feature type="region of interest" description="Disordered" evidence="1">
    <location>
        <begin position="132"/>
        <end position="174"/>
    </location>
</feature>
<dbReference type="OrthoDB" id="6748340at2759"/>
<feature type="compositionally biased region" description="Basic and acidic residues" evidence="1">
    <location>
        <begin position="146"/>
        <end position="160"/>
    </location>
</feature>
<organism evidence="3 4">
    <name type="scientific">Oryctes borbonicus</name>
    <dbReference type="NCBI Taxonomy" id="1629725"/>
    <lineage>
        <taxon>Eukaryota</taxon>
        <taxon>Metazoa</taxon>
        <taxon>Ecdysozoa</taxon>
        <taxon>Arthropoda</taxon>
        <taxon>Hexapoda</taxon>
        <taxon>Insecta</taxon>
        <taxon>Pterygota</taxon>
        <taxon>Neoptera</taxon>
        <taxon>Endopterygota</taxon>
        <taxon>Coleoptera</taxon>
        <taxon>Polyphaga</taxon>
        <taxon>Scarabaeiformia</taxon>
        <taxon>Scarabaeidae</taxon>
        <taxon>Dynastinae</taxon>
        <taxon>Oryctes</taxon>
    </lineage>
</organism>
<dbReference type="AlphaFoldDB" id="A0A0T6BF02"/>
<name>A0A0T6BF02_9SCAR</name>
<accession>A0A0T6BF02</accession>